<reference evidence="1 2" key="2">
    <citation type="submission" date="2021-10" db="EMBL/GenBank/DDBJ databases">
        <authorList>
            <person name="Piombo E."/>
        </authorList>
    </citation>
    <scope>NUCLEOTIDE SEQUENCE [LARGE SCALE GENOMIC DNA]</scope>
</reference>
<name>A0A9N9UTX8_9HYPO</name>
<dbReference type="SUPFAM" id="SSF51197">
    <property type="entry name" value="Clavaminate synthase-like"/>
    <property type="match status" value="1"/>
</dbReference>
<dbReference type="Gene3D" id="2.60.120.620">
    <property type="entry name" value="q2cbj1_9rhob like domain"/>
    <property type="match status" value="1"/>
</dbReference>
<dbReference type="AlphaFoldDB" id="A0A9N9UTX8"/>
<dbReference type="OrthoDB" id="445007at2759"/>
<organism evidence="1 2">
    <name type="scientific">Clonostachys byssicola</name>
    <dbReference type="NCBI Taxonomy" id="160290"/>
    <lineage>
        <taxon>Eukaryota</taxon>
        <taxon>Fungi</taxon>
        <taxon>Dikarya</taxon>
        <taxon>Ascomycota</taxon>
        <taxon>Pezizomycotina</taxon>
        <taxon>Sordariomycetes</taxon>
        <taxon>Hypocreomycetidae</taxon>
        <taxon>Hypocreales</taxon>
        <taxon>Bionectriaceae</taxon>
        <taxon>Clonostachys</taxon>
    </lineage>
</organism>
<dbReference type="PANTHER" id="PTHR31630:SF6">
    <property type="entry name" value="PHYTANOYL-COA DIOXYGENASE-RELATED"/>
    <property type="match status" value="1"/>
</dbReference>
<dbReference type="InterPro" id="IPR008775">
    <property type="entry name" value="Phytyl_CoA_dOase-like"/>
</dbReference>
<evidence type="ECO:0008006" key="3">
    <source>
        <dbReference type="Google" id="ProtNLM"/>
    </source>
</evidence>
<accession>A0A9N9UTX8</accession>
<dbReference type="Proteomes" id="UP000754883">
    <property type="component" value="Unassembled WGS sequence"/>
</dbReference>
<comment type="caution">
    <text evidence="1">The sequence shown here is derived from an EMBL/GenBank/DDBJ whole genome shotgun (WGS) entry which is preliminary data.</text>
</comment>
<dbReference type="EMBL" id="CABFNO020001541">
    <property type="protein sequence ID" value="CAG9996783.1"/>
    <property type="molecule type" value="Genomic_DNA"/>
</dbReference>
<proteinExistence type="predicted"/>
<reference evidence="2" key="1">
    <citation type="submission" date="2019-06" db="EMBL/GenBank/DDBJ databases">
        <authorList>
            <person name="Broberg M."/>
        </authorList>
    </citation>
    <scope>NUCLEOTIDE SEQUENCE [LARGE SCALE GENOMIC DNA]</scope>
</reference>
<dbReference type="Pfam" id="PF05721">
    <property type="entry name" value="PhyH"/>
    <property type="match status" value="1"/>
</dbReference>
<evidence type="ECO:0000313" key="2">
    <source>
        <dbReference type="Proteomes" id="UP000754883"/>
    </source>
</evidence>
<sequence length="338" mass="37879">MAAAVAPARTARAFKPAPAALSSISDKATSGWKRDLAENGYVVLKGAIPLDRALGYRDKAYEWLQSFGTNLDFDDPSTWTKSNLPIHSCINTFSRYSVCHEKFVWDARLEPGVVDTFAEIWGTNELLVSFDALNVTFPNRKDVVPRPPWEHVDQSPLRRGLNCIQGIINLSPAGPNDGGLVVYPGSHRLVEHFFDVETDSTTWKPDDIYEFSREELSWFESKGLSPVKVCAEPGDLIIWDSRTIHYGSVPSPESTQIRTVIYAAYAPASLASSEQLALKKQVFEKYGGTTHWPHDNIKIRETRALFEDGTRDPRDRETPRELPEKTDKLLKLAGALPY</sequence>
<keyword evidence="2" id="KW-1185">Reference proteome</keyword>
<dbReference type="PANTHER" id="PTHR31630">
    <property type="entry name" value="PHYTANOYL-COA DIOXYGENASE-RELATED-RELATED"/>
    <property type="match status" value="1"/>
</dbReference>
<protein>
    <recommendedName>
        <fullName evidence="3">Phytanoyl-CoA dioxygenase</fullName>
    </recommendedName>
</protein>
<gene>
    <name evidence="1" type="ORF">CBYS24578_00015911</name>
</gene>
<evidence type="ECO:0000313" key="1">
    <source>
        <dbReference type="EMBL" id="CAG9996783.1"/>
    </source>
</evidence>